<protein>
    <recommendedName>
        <fullName evidence="4 13">NADH-ubiquinone oxidoreductase chain 1</fullName>
        <ecNumber evidence="13">7.1.1.2</ecNumber>
    </recommendedName>
</protein>
<feature type="transmembrane region" description="Helical" evidence="14">
    <location>
        <begin position="144"/>
        <end position="162"/>
    </location>
</feature>
<feature type="transmembrane region" description="Helical" evidence="14">
    <location>
        <begin position="285"/>
        <end position="306"/>
    </location>
</feature>
<keyword evidence="10 13" id="KW-0496">Mitochondrion</keyword>
<dbReference type="AlphaFoldDB" id="A0A9E9F217"/>
<feature type="transmembrane region" description="Helical" evidence="14">
    <location>
        <begin position="6"/>
        <end position="27"/>
    </location>
</feature>
<dbReference type="GO" id="GO:0008137">
    <property type="term" value="F:NADH dehydrogenase (ubiquinone) activity"/>
    <property type="evidence" value="ECO:0007669"/>
    <property type="project" value="UniProtKB-EC"/>
</dbReference>
<gene>
    <name evidence="15" type="primary">nad1</name>
</gene>
<evidence type="ECO:0000256" key="11">
    <source>
        <dbReference type="ARBA" id="ARBA00023136"/>
    </source>
</evidence>
<evidence type="ECO:0000256" key="14">
    <source>
        <dbReference type="SAM" id="Phobius"/>
    </source>
</evidence>
<keyword evidence="8 14" id="KW-1133">Transmembrane helix</keyword>
<keyword evidence="7" id="KW-0999">Mitochondrion inner membrane</keyword>
<feature type="transmembrane region" description="Helical" evidence="14">
    <location>
        <begin position="99"/>
        <end position="123"/>
    </location>
</feature>
<dbReference type="GO" id="GO:0003954">
    <property type="term" value="F:NADH dehydrogenase activity"/>
    <property type="evidence" value="ECO:0007669"/>
    <property type="project" value="TreeGrafter"/>
</dbReference>
<feature type="transmembrane region" description="Helical" evidence="14">
    <location>
        <begin position="223"/>
        <end position="247"/>
    </location>
</feature>
<evidence type="ECO:0000256" key="1">
    <source>
        <dbReference type="ARBA" id="ARBA00003257"/>
    </source>
</evidence>
<comment type="catalytic activity">
    <reaction evidence="13">
        <text>a ubiquinone + NADH + 5 H(+)(in) = a ubiquinol + NAD(+) + 4 H(+)(out)</text>
        <dbReference type="Rhea" id="RHEA:29091"/>
        <dbReference type="Rhea" id="RHEA-COMP:9565"/>
        <dbReference type="Rhea" id="RHEA-COMP:9566"/>
        <dbReference type="ChEBI" id="CHEBI:15378"/>
        <dbReference type="ChEBI" id="CHEBI:16389"/>
        <dbReference type="ChEBI" id="CHEBI:17976"/>
        <dbReference type="ChEBI" id="CHEBI:57540"/>
        <dbReference type="ChEBI" id="CHEBI:57945"/>
        <dbReference type="EC" id="7.1.1.2"/>
    </reaction>
</comment>
<dbReference type="PANTHER" id="PTHR11432:SF3">
    <property type="entry name" value="NADH-UBIQUINONE OXIDOREDUCTASE CHAIN 1"/>
    <property type="match status" value="1"/>
</dbReference>
<geneLocation type="mitochondrion" evidence="15"/>
<keyword evidence="9 13" id="KW-0830">Ubiquinone</keyword>
<feature type="transmembrane region" description="Helical" evidence="14">
    <location>
        <begin position="174"/>
        <end position="194"/>
    </location>
</feature>
<keyword evidence="5" id="KW-0813">Transport</keyword>
<evidence type="ECO:0000256" key="13">
    <source>
        <dbReference type="RuleBase" id="RU000473"/>
    </source>
</evidence>
<dbReference type="PROSITE" id="PS00668">
    <property type="entry name" value="COMPLEX1_ND1_2"/>
    <property type="match status" value="1"/>
</dbReference>
<dbReference type="Pfam" id="PF00146">
    <property type="entry name" value="NADHdh"/>
    <property type="match status" value="1"/>
</dbReference>
<reference evidence="15" key="1">
    <citation type="submission" date="2019-12" db="EMBL/GenBank/DDBJ databases">
        <title>Opimothrips tubulatus.</title>
        <authorList>
            <person name="Xie Y."/>
            <person name="Zhang H."/>
        </authorList>
    </citation>
    <scope>NUCLEOTIDE SEQUENCE</scope>
</reference>
<evidence type="ECO:0000256" key="7">
    <source>
        <dbReference type="ARBA" id="ARBA00022792"/>
    </source>
</evidence>
<feature type="transmembrane region" description="Helical" evidence="14">
    <location>
        <begin position="253"/>
        <end position="273"/>
    </location>
</feature>
<keyword evidence="12" id="KW-0520">NAD</keyword>
<evidence type="ECO:0000256" key="6">
    <source>
        <dbReference type="ARBA" id="ARBA00022692"/>
    </source>
</evidence>
<dbReference type="GO" id="GO:0009060">
    <property type="term" value="P:aerobic respiration"/>
    <property type="evidence" value="ECO:0007669"/>
    <property type="project" value="TreeGrafter"/>
</dbReference>
<evidence type="ECO:0000256" key="3">
    <source>
        <dbReference type="ARBA" id="ARBA00010535"/>
    </source>
</evidence>
<evidence type="ECO:0000256" key="8">
    <source>
        <dbReference type="ARBA" id="ARBA00022989"/>
    </source>
</evidence>
<organism evidence="15">
    <name type="scientific">Opimothrips tubulatus</name>
    <dbReference type="NCBI Taxonomy" id="2724111"/>
    <lineage>
        <taxon>Eukaryota</taxon>
        <taxon>Metazoa</taxon>
        <taxon>Ecdysozoa</taxon>
        <taxon>Arthropoda</taxon>
        <taxon>Hexapoda</taxon>
        <taxon>Insecta</taxon>
        <taxon>Pterygota</taxon>
        <taxon>Neoptera</taxon>
        <taxon>Paraneoptera</taxon>
        <taxon>Thysanoptera</taxon>
        <taxon>Terebrantia</taxon>
        <taxon>Thripoidea</taxon>
        <taxon>Thripidae</taxon>
        <taxon>Opimothrips</taxon>
    </lineage>
</organism>
<dbReference type="InterPro" id="IPR001694">
    <property type="entry name" value="NADH_UbQ_OxRdtase_su1/FPO"/>
</dbReference>
<keyword evidence="6 12" id="KW-0812">Transmembrane</keyword>
<dbReference type="HAMAP" id="MF_01350">
    <property type="entry name" value="NDH1_NuoH"/>
    <property type="match status" value="1"/>
</dbReference>
<evidence type="ECO:0000256" key="2">
    <source>
        <dbReference type="ARBA" id="ARBA00004448"/>
    </source>
</evidence>
<dbReference type="EC" id="7.1.1.2" evidence="13"/>
<comment type="similarity">
    <text evidence="3 12">Belongs to the complex I subunit 1 family.</text>
</comment>
<sequence>MILALFLMNSILMLIFSLISVAFLTLFERKILSFSQIRLGPNKVGFNGNFQPFSDAIKLYTKEYNKPSFSNYYLFYMFPSLMLVFSFLTWMSMPFFKMIIYLNFTLMFFISILGFSVYSTMFMGWSSNSNYSNLGSIRSVAQTISYEISLLFIILTLFLFNKNFNFYWLSFSQFYSWNLLFLPVFFMWIISCLAELNRTPFDLSEAESELVSGFNTEFSGGKFAIIFMSEYLMIIIMSMLTCSFFLGCNFYNIFFFFNSSMIMFIIIWSRATLPRMRYDKLMELTWKNFLPSSLILMWLFFIIFFLNL</sequence>
<dbReference type="EMBL" id="MN787503">
    <property type="protein sequence ID" value="WAO28725.1"/>
    <property type="molecule type" value="Genomic_DNA"/>
</dbReference>
<evidence type="ECO:0000313" key="15">
    <source>
        <dbReference type="EMBL" id="WAO28725.1"/>
    </source>
</evidence>
<dbReference type="GO" id="GO:0005743">
    <property type="term" value="C:mitochondrial inner membrane"/>
    <property type="evidence" value="ECO:0007669"/>
    <property type="project" value="UniProtKB-SubCell"/>
</dbReference>
<evidence type="ECO:0000256" key="10">
    <source>
        <dbReference type="ARBA" id="ARBA00023128"/>
    </source>
</evidence>
<keyword evidence="11 14" id="KW-0472">Membrane</keyword>
<dbReference type="PANTHER" id="PTHR11432">
    <property type="entry name" value="NADH DEHYDROGENASE SUBUNIT 1"/>
    <property type="match status" value="1"/>
</dbReference>
<dbReference type="InterPro" id="IPR018086">
    <property type="entry name" value="NADH_UbQ_OxRdtase_su1_CS"/>
</dbReference>
<accession>A0A9E9F217</accession>
<feature type="transmembrane region" description="Helical" evidence="14">
    <location>
        <begin position="72"/>
        <end position="93"/>
    </location>
</feature>
<evidence type="ECO:0000256" key="12">
    <source>
        <dbReference type="RuleBase" id="RU000471"/>
    </source>
</evidence>
<evidence type="ECO:0000256" key="4">
    <source>
        <dbReference type="ARBA" id="ARBA00021009"/>
    </source>
</evidence>
<comment type="function">
    <text evidence="1">Core subunit of the mitochondrial membrane respiratory chain NADH dehydrogenase (Complex I) that is believed to belong to the minimal assembly required for catalysis. Complex I functions in the transfer of electrons from NADH to the respiratory chain. The immediate electron acceptor for the enzyme is believed to be ubiquinone.</text>
</comment>
<evidence type="ECO:0000256" key="5">
    <source>
        <dbReference type="ARBA" id="ARBA00022448"/>
    </source>
</evidence>
<comment type="subcellular location">
    <subcellularLocation>
        <location evidence="2 12">Mitochondrion inner membrane</location>
        <topology evidence="2 12">Multi-pass membrane protein</topology>
    </subcellularLocation>
</comment>
<name>A0A9E9F217_9NEOP</name>
<evidence type="ECO:0000256" key="9">
    <source>
        <dbReference type="ARBA" id="ARBA00023075"/>
    </source>
</evidence>
<proteinExistence type="inferred from homology"/>